<gene>
    <name evidence="4" type="ORF">Z043_110935</name>
</gene>
<dbReference type="Proteomes" id="UP000034805">
    <property type="component" value="Unassembled WGS sequence"/>
</dbReference>
<dbReference type="EMBL" id="JARO02003560">
    <property type="protein sequence ID" value="KPP70248.1"/>
    <property type="molecule type" value="Genomic_DNA"/>
</dbReference>
<feature type="compositionally biased region" description="Basic and acidic residues" evidence="3">
    <location>
        <begin position="770"/>
        <end position="781"/>
    </location>
</feature>
<evidence type="ECO:0000313" key="5">
    <source>
        <dbReference type="Proteomes" id="UP000034805"/>
    </source>
</evidence>
<feature type="compositionally biased region" description="Low complexity" evidence="3">
    <location>
        <begin position="562"/>
        <end position="583"/>
    </location>
</feature>
<feature type="compositionally biased region" description="Pro residues" evidence="3">
    <location>
        <begin position="584"/>
        <end position="601"/>
    </location>
</feature>
<feature type="compositionally biased region" description="Low complexity" evidence="3">
    <location>
        <begin position="345"/>
        <end position="360"/>
    </location>
</feature>
<feature type="compositionally biased region" description="Basic and acidic residues" evidence="3">
    <location>
        <begin position="453"/>
        <end position="466"/>
    </location>
</feature>
<feature type="region of interest" description="Disordered" evidence="3">
    <location>
        <begin position="199"/>
        <end position="228"/>
    </location>
</feature>
<sequence>MHRAFSFPGAPERSRHKERLEASLAGLCELELLRQRQESLVLGALALGDPPSTPGHAARADPQAARCALQPAPRAPDALSLRRQLNSLQSNPWGLMAALEQQVGELRVDAEAASVDSPGEVGDSRPSSGFYELSEGQSSAGLSDSQAFAELPSHGCSRAQATYPCERPKSVGDAFVSNREALLDSGPRSMVPRSFSAPYPSLEGITEGPGEEESWPWDPSYSEGEPTAEDYKQARRIETYILGLIQRRALSQRPCKPRTSLCPDSRGVVRQSSLCRKETPFIPDVRNVSPCLEGQPWTCHTVDEKHYGSTTLPPENHRPVLYARQRPMTLSGARSASLDYPCGAPDPSSSEPESPQHFPSYPAPDSPPSYDQLVSAQYIPAQPCRTPTRAPTQRTSAAPKASRSGYSPERPPPRARATPKKCRFSEDRPASRKPGRRACRSQSENSLLGQRGVPERKYNTVERDSGRGSQAKAKRPQPGSTGYRRWRSTLELSQDEGEHPGDQAPRRSRKARPPALPYPYSLGPSHVHHPAEYLDHTLLCRPDEGYAQPIPGESESSLSEADSPGSTSLSSDSDESGGLVWPQQLPPQLAPASPPAPPGAPAQPKAFVKIKASHALKKKILRFRTGSLKVMTTVSISGKDNDEGIPDPVKHYVGFLTWDSAHYHVPTVSLSIEQSCTAFEPLAKTSWLEETKQIAPLFEGNQPDNEPHLARHKVQPLFPTRSLRDEGNGVSGGARTYTTGPATWSTSCEGAGGKAARRGQGAGNGVADWGEAKEAQRTRDTRGKKKWRGSSAKAFATSGFH</sequence>
<feature type="region of interest" description="Disordered" evidence="3">
    <location>
        <begin position="544"/>
        <end position="604"/>
    </location>
</feature>
<evidence type="ECO:0000256" key="1">
    <source>
        <dbReference type="ARBA" id="ARBA00010807"/>
    </source>
</evidence>
<dbReference type="STRING" id="113540.ENSSFOP00015035328"/>
<protein>
    <submittedName>
        <fullName evidence="4">Dapper3-like</fullName>
    </submittedName>
</protein>
<reference evidence="4 5" key="1">
    <citation type="submission" date="2015-08" db="EMBL/GenBank/DDBJ databases">
        <title>The genome of the Asian arowana (Scleropages formosus).</title>
        <authorList>
            <person name="Tan M.H."/>
            <person name="Gan H.M."/>
            <person name="Croft L.J."/>
            <person name="Austin C.M."/>
        </authorList>
    </citation>
    <scope>NUCLEOTIDE SEQUENCE [LARGE SCALE GENOMIC DNA]</scope>
    <source>
        <strain evidence="4">Aro1</strain>
    </source>
</reference>
<dbReference type="PANTHER" id="PTHR15919">
    <property type="entry name" value="DAPPER-RELATED"/>
    <property type="match status" value="1"/>
</dbReference>
<feature type="region of interest" description="Disordered" evidence="3">
    <location>
        <begin position="720"/>
        <end position="801"/>
    </location>
</feature>
<feature type="region of interest" description="Disordered" evidence="3">
    <location>
        <begin position="112"/>
        <end position="143"/>
    </location>
</feature>
<comment type="caution">
    <text evidence="4">The sequence shown here is derived from an EMBL/GenBank/DDBJ whole genome shotgun (WGS) entry which is preliminary data.</text>
</comment>
<dbReference type="Pfam" id="PF15268">
    <property type="entry name" value="Dapper"/>
    <property type="match status" value="2"/>
</dbReference>
<evidence type="ECO:0000256" key="2">
    <source>
        <dbReference type="ARBA" id="ARBA00023054"/>
    </source>
</evidence>
<name>A0A0P7X7D0_SCLFO</name>
<evidence type="ECO:0000313" key="4">
    <source>
        <dbReference type="EMBL" id="KPP70248.1"/>
    </source>
</evidence>
<dbReference type="GO" id="GO:0005737">
    <property type="term" value="C:cytoplasm"/>
    <property type="evidence" value="ECO:0007669"/>
    <property type="project" value="TreeGrafter"/>
</dbReference>
<keyword evidence="2" id="KW-0175">Coiled coil</keyword>
<dbReference type="GO" id="GO:0090090">
    <property type="term" value="P:negative regulation of canonical Wnt signaling pathway"/>
    <property type="evidence" value="ECO:0007669"/>
    <property type="project" value="TreeGrafter"/>
</dbReference>
<dbReference type="AlphaFoldDB" id="A0A0P7X7D0"/>
<feature type="region of interest" description="Disordered" evidence="3">
    <location>
        <begin position="383"/>
        <end position="523"/>
    </location>
</feature>
<comment type="similarity">
    <text evidence="1">Belongs to the dapper family.</text>
</comment>
<dbReference type="PANTHER" id="PTHR15919:SF1">
    <property type="entry name" value="DAPPER HOMOLOG 3"/>
    <property type="match status" value="1"/>
</dbReference>
<feature type="compositionally biased region" description="Basic and acidic residues" evidence="3">
    <location>
        <begin position="496"/>
        <end position="505"/>
    </location>
</feature>
<feature type="region of interest" description="Disordered" evidence="3">
    <location>
        <begin position="332"/>
        <end position="371"/>
    </location>
</feature>
<evidence type="ECO:0000256" key="3">
    <source>
        <dbReference type="SAM" id="MobiDB-lite"/>
    </source>
</evidence>
<proteinExistence type="inferred from homology"/>
<feature type="compositionally biased region" description="Polar residues" evidence="3">
    <location>
        <begin position="736"/>
        <end position="748"/>
    </location>
</feature>
<dbReference type="InterPro" id="IPR024843">
    <property type="entry name" value="Dapper"/>
</dbReference>
<organism evidence="4 5">
    <name type="scientific">Scleropages formosus</name>
    <name type="common">Asian bonytongue</name>
    <name type="synonym">Osteoglossum formosum</name>
    <dbReference type="NCBI Taxonomy" id="113540"/>
    <lineage>
        <taxon>Eukaryota</taxon>
        <taxon>Metazoa</taxon>
        <taxon>Chordata</taxon>
        <taxon>Craniata</taxon>
        <taxon>Vertebrata</taxon>
        <taxon>Euteleostomi</taxon>
        <taxon>Actinopterygii</taxon>
        <taxon>Neopterygii</taxon>
        <taxon>Teleostei</taxon>
        <taxon>Osteoglossocephala</taxon>
        <taxon>Osteoglossomorpha</taxon>
        <taxon>Osteoglossiformes</taxon>
        <taxon>Osteoglossidae</taxon>
        <taxon>Scleropages</taxon>
    </lineage>
</organism>
<accession>A0A0P7X7D0</accession>